<dbReference type="AlphaFoldDB" id="A0A7S3JD38"/>
<keyword evidence="1" id="KW-0175">Coiled coil</keyword>
<reference evidence="3" key="1">
    <citation type="submission" date="2021-01" db="EMBL/GenBank/DDBJ databases">
        <authorList>
            <person name="Corre E."/>
            <person name="Pelletier E."/>
            <person name="Niang G."/>
            <person name="Scheremetjew M."/>
            <person name="Finn R."/>
            <person name="Kale V."/>
            <person name="Holt S."/>
            <person name="Cochrane G."/>
            <person name="Meng A."/>
            <person name="Brown T."/>
            <person name="Cohen L."/>
        </authorList>
    </citation>
    <scope>NUCLEOTIDE SEQUENCE</scope>
    <source>
        <strain evidence="3">FSP1.4</strain>
    </source>
</reference>
<feature type="compositionally biased region" description="Polar residues" evidence="2">
    <location>
        <begin position="46"/>
        <end position="69"/>
    </location>
</feature>
<evidence type="ECO:0000256" key="2">
    <source>
        <dbReference type="SAM" id="MobiDB-lite"/>
    </source>
</evidence>
<gene>
    <name evidence="3" type="ORF">EHAR0213_LOCUS11031</name>
</gene>
<accession>A0A7S3JD38</accession>
<organism evidence="3">
    <name type="scientific">Euplotes harpa</name>
    <dbReference type="NCBI Taxonomy" id="151035"/>
    <lineage>
        <taxon>Eukaryota</taxon>
        <taxon>Sar</taxon>
        <taxon>Alveolata</taxon>
        <taxon>Ciliophora</taxon>
        <taxon>Intramacronucleata</taxon>
        <taxon>Spirotrichea</taxon>
        <taxon>Hypotrichia</taxon>
        <taxon>Euplotida</taxon>
        <taxon>Euplotidae</taxon>
        <taxon>Euplotes</taxon>
    </lineage>
</organism>
<evidence type="ECO:0000313" key="3">
    <source>
        <dbReference type="EMBL" id="CAE0352115.1"/>
    </source>
</evidence>
<evidence type="ECO:0000256" key="1">
    <source>
        <dbReference type="SAM" id="Coils"/>
    </source>
</evidence>
<protein>
    <submittedName>
        <fullName evidence="3">Uncharacterized protein</fullName>
    </submittedName>
</protein>
<proteinExistence type="predicted"/>
<dbReference type="EMBL" id="HBII01026392">
    <property type="protein sequence ID" value="CAE0352115.1"/>
    <property type="molecule type" value="Transcribed_RNA"/>
</dbReference>
<feature type="coiled-coil region" evidence="1">
    <location>
        <begin position="7"/>
        <end position="41"/>
    </location>
</feature>
<feature type="region of interest" description="Disordered" evidence="2">
    <location>
        <begin position="46"/>
        <end position="72"/>
    </location>
</feature>
<name>A0A7S3JD38_9SPIT</name>
<sequence>MLNKQMLNDYVNQINEQTEVIASLKEQNSQLRESLGDLTLKIPTLKSSSAEGTSSRSQSKQETAFSKPTDSPAFEKAADYSFEHRQGDLLEEIERLKSELQRIAPLLDDEPERTHIRKSDYHSKEIMRLLNDDENDSEDSKNKLQQLLDNSKMYNQRIVFSDKNNQLWEISMVNDLSIDEQPFSTEDNEI</sequence>